<reference evidence="5 6" key="1">
    <citation type="journal article" date="2014" name="PLoS Genet.">
        <title>Phylogenetically driven sequencing of extremely halophilic archaea reveals strategies for static and dynamic osmo-response.</title>
        <authorList>
            <person name="Becker E.A."/>
            <person name="Seitzer P.M."/>
            <person name="Tritt A."/>
            <person name="Larsen D."/>
            <person name="Krusor M."/>
            <person name="Yao A.I."/>
            <person name="Wu D."/>
            <person name="Madern D."/>
            <person name="Eisen J.A."/>
            <person name="Darling A.E."/>
            <person name="Facciotti M.T."/>
        </authorList>
    </citation>
    <scope>NUCLEOTIDE SEQUENCE [LARGE SCALE GENOMIC DNA]</scope>
    <source>
        <strain evidence="5 6">AJ5</strain>
    </source>
</reference>
<dbReference type="EMBL" id="AOLZ01000044">
    <property type="protein sequence ID" value="EMA31561.1"/>
    <property type="molecule type" value="Genomic_DNA"/>
</dbReference>
<sequence length="171" mass="19470">MTLQLQKADESDLETLAELWRALATDMVQYSDLNELSDGAASEAVEEEFRNQLESEDVTNYLLRESNSESESESESESKSGTTVGFVTLRKGTHPSREYSEYLRIVNLFVKEGYRSEGYGSAVIDRVEEMGREKGCDLLKVSFEIENSGARRFYAENGFEEKQIDSVYRLE</sequence>
<dbReference type="PANTHER" id="PTHR43877">
    <property type="entry name" value="AMINOALKYLPHOSPHONATE N-ACETYLTRANSFERASE-RELATED-RELATED"/>
    <property type="match status" value="1"/>
</dbReference>
<dbReference type="GO" id="GO:0016747">
    <property type="term" value="F:acyltransferase activity, transferring groups other than amino-acyl groups"/>
    <property type="evidence" value="ECO:0007669"/>
    <property type="project" value="InterPro"/>
</dbReference>
<dbReference type="eggNOG" id="arCOG00826">
    <property type="taxonomic scope" value="Archaea"/>
</dbReference>
<keyword evidence="1 5" id="KW-0808">Transferase</keyword>
<proteinExistence type="predicted"/>
<organism evidence="5 6">
    <name type="scientific">Natronobacterium lacisalsi AJ5</name>
    <dbReference type="NCBI Taxonomy" id="358396"/>
    <lineage>
        <taxon>Archaea</taxon>
        <taxon>Methanobacteriati</taxon>
        <taxon>Methanobacteriota</taxon>
        <taxon>Stenosarchaea group</taxon>
        <taxon>Halobacteria</taxon>
        <taxon>Halobacteriales</taxon>
        <taxon>Natrialbaceae</taxon>
        <taxon>Natronobacterium</taxon>
    </lineage>
</organism>
<dbReference type="Proteomes" id="UP000011555">
    <property type="component" value="Unassembled WGS sequence"/>
</dbReference>
<protein>
    <submittedName>
        <fullName evidence="5">GCN5-like N-acetyltransferase</fullName>
    </submittedName>
</protein>
<evidence type="ECO:0000313" key="6">
    <source>
        <dbReference type="Proteomes" id="UP000011555"/>
    </source>
</evidence>
<dbReference type="STRING" id="358396.CHINAEXTREME_17475"/>
<dbReference type="InParanoid" id="M0LDA8"/>
<feature type="region of interest" description="Disordered" evidence="3">
    <location>
        <begin position="62"/>
        <end position="87"/>
    </location>
</feature>
<dbReference type="InterPro" id="IPR050832">
    <property type="entry name" value="Bact_Acetyltransf"/>
</dbReference>
<feature type="domain" description="N-acetyltransferase" evidence="4">
    <location>
        <begin position="28"/>
        <end position="171"/>
    </location>
</feature>
<dbReference type="CDD" id="cd04301">
    <property type="entry name" value="NAT_SF"/>
    <property type="match status" value="1"/>
</dbReference>
<comment type="caution">
    <text evidence="5">The sequence shown here is derived from an EMBL/GenBank/DDBJ whole genome shotgun (WGS) entry which is preliminary data.</text>
</comment>
<dbReference type="InterPro" id="IPR016181">
    <property type="entry name" value="Acyl_CoA_acyltransferase"/>
</dbReference>
<dbReference type="InterPro" id="IPR000182">
    <property type="entry name" value="GNAT_dom"/>
</dbReference>
<dbReference type="Gene3D" id="3.40.630.30">
    <property type="match status" value="1"/>
</dbReference>
<evidence type="ECO:0000313" key="5">
    <source>
        <dbReference type="EMBL" id="EMA31561.1"/>
    </source>
</evidence>
<evidence type="ECO:0000259" key="4">
    <source>
        <dbReference type="PROSITE" id="PS51186"/>
    </source>
</evidence>
<keyword evidence="6" id="KW-1185">Reference proteome</keyword>
<dbReference type="SUPFAM" id="SSF55729">
    <property type="entry name" value="Acyl-CoA N-acyltransferases (Nat)"/>
    <property type="match status" value="1"/>
</dbReference>
<dbReference type="PROSITE" id="PS51186">
    <property type="entry name" value="GNAT"/>
    <property type="match status" value="1"/>
</dbReference>
<evidence type="ECO:0000256" key="2">
    <source>
        <dbReference type="ARBA" id="ARBA00023315"/>
    </source>
</evidence>
<name>M0LDA8_NATLA</name>
<evidence type="ECO:0000256" key="1">
    <source>
        <dbReference type="ARBA" id="ARBA00022679"/>
    </source>
</evidence>
<gene>
    <name evidence="5" type="ORF">C445_13802</name>
</gene>
<dbReference type="AlphaFoldDB" id="M0LDA8"/>
<evidence type="ECO:0000256" key="3">
    <source>
        <dbReference type="SAM" id="MobiDB-lite"/>
    </source>
</evidence>
<keyword evidence="2" id="KW-0012">Acyltransferase</keyword>
<dbReference type="RefSeq" id="WP_007142470.1">
    <property type="nucleotide sequence ID" value="NZ_AOLZ01000044.1"/>
</dbReference>
<dbReference type="GeneID" id="30922953"/>
<dbReference type="PANTHER" id="PTHR43877:SF2">
    <property type="entry name" value="AMINOALKYLPHOSPHONATE N-ACETYLTRANSFERASE-RELATED"/>
    <property type="match status" value="1"/>
</dbReference>
<dbReference type="Pfam" id="PF00583">
    <property type="entry name" value="Acetyltransf_1"/>
    <property type="match status" value="1"/>
</dbReference>
<accession>M0LDA8</accession>